<evidence type="ECO:0000256" key="2">
    <source>
        <dbReference type="ARBA" id="ARBA00023002"/>
    </source>
</evidence>
<evidence type="ECO:0000259" key="3">
    <source>
        <dbReference type="Pfam" id="PF05368"/>
    </source>
</evidence>
<dbReference type="PANTHER" id="PTHR47706:SF9">
    <property type="entry name" value="NMRA-LIKE DOMAIN-CONTAINING PROTEIN-RELATED"/>
    <property type="match status" value="1"/>
</dbReference>
<dbReference type="Proteomes" id="UP001271007">
    <property type="component" value="Unassembled WGS sequence"/>
</dbReference>
<dbReference type="InterPro" id="IPR008030">
    <property type="entry name" value="NmrA-like"/>
</dbReference>
<keyword evidence="5" id="KW-1185">Reference proteome</keyword>
<evidence type="ECO:0000313" key="5">
    <source>
        <dbReference type="Proteomes" id="UP001271007"/>
    </source>
</evidence>
<dbReference type="Gene3D" id="3.40.50.720">
    <property type="entry name" value="NAD(P)-binding Rossmann-like Domain"/>
    <property type="match status" value="1"/>
</dbReference>
<dbReference type="AlphaFoldDB" id="A0AAJ0DED7"/>
<comment type="caution">
    <text evidence="4">The sequence shown here is derived from an EMBL/GenBank/DDBJ whole genome shotgun (WGS) entry which is preliminary data.</text>
</comment>
<reference evidence="4" key="1">
    <citation type="submission" date="2023-04" db="EMBL/GenBank/DDBJ databases">
        <title>Black Yeasts Isolated from many extreme environments.</title>
        <authorList>
            <person name="Coleine C."/>
            <person name="Stajich J.E."/>
            <person name="Selbmann L."/>
        </authorList>
    </citation>
    <scope>NUCLEOTIDE SEQUENCE</scope>
    <source>
        <strain evidence="4">CCFEE 5312</strain>
    </source>
</reference>
<dbReference type="Pfam" id="PF05368">
    <property type="entry name" value="NmrA"/>
    <property type="match status" value="1"/>
</dbReference>
<evidence type="ECO:0000256" key="1">
    <source>
        <dbReference type="ARBA" id="ARBA00022857"/>
    </source>
</evidence>
<keyword evidence="1" id="KW-0521">NADP</keyword>
<proteinExistence type="predicted"/>
<dbReference type="InterPro" id="IPR036291">
    <property type="entry name" value="NAD(P)-bd_dom_sf"/>
</dbReference>
<dbReference type="SUPFAM" id="SSF51735">
    <property type="entry name" value="NAD(P)-binding Rossmann-fold domains"/>
    <property type="match status" value="1"/>
</dbReference>
<sequence>MLILIAGITGSMGTLLTYESLKRGHTMRGLGRDASRLSSDLKDKIEFVEYKNYHDEEALDRACLGCDAVICAYAMQSELQLEGQLFLLRAADRAGVKKFVADSWNGDYRTMSLGFQESYDPYIAFRAQSQLESKIKPIYMLTGCFAEVLLGTYHTNLESNPWKLEKGELRIWGTGNETMAASPMPDAAGWTIRVLEREDAEEGGDWFVYSFRTSYRELAKVYGDVTGNHIEIITEGSLEELSKVERRERAAGDKTQFWEYLGWTYLKNMHGGVFDSATDEHNAEFPPESRTSIEDFVKQQLRMQKS</sequence>
<gene>
    <name evidence="4" type="ORF">LTR09_006473</name>
</gene>
<dbReference type="GO" id="GO:0016491">
    <property type="term" value="F:oxidoreductase activity"/>
    <property type="evidence" value="ECO:0007669"/>
    <property type="project" value="UniProtKB-KW"/>
</dbReference>
<feature type="domain" description="NmrA-like" evidence="3">
    <location>
        <begin position="2"/>
        <end position="229"/>
    </location>
</feature>
<accession>A0AAJ0DED7</accession>
<name>A0AAJ0DED7_9PEZI</name>
<protein>
    <recommendedName>
        <fullName evidence="3">NmrA-like domain-containing protein</fullName>
    </recommendedName>
</protein>
<evidence type="ECO:0000313" key="4">
    <source>
        <dbReference type="EMBL" id="KAK3052263.1"/>
    </source>
</evidence>
<organism evidence="4 5">
    <name type="scientific">Extremus antarcticus</name>
    <dbReference type="NCBI Taxonomy" id="702011"/>
    <lineage>
        <taxon>Eukaryota</taxon>
        <taxon>Fungi</taxon>
        <taxon>Dikarya</taxon>
        <taxon>Ascomycota</taxon>
        <taxon>Pezizomycotina</taxon>
        <taxon>Dothideomycetes</taxon>
        <taxon>Dothideomycetidae</taxon>
        <taxon>Mycosphaerellales</taxon>
        <taxon>Extremaceae</taxon>
        <taxon>Extremus</taxon>
    </lineage>
</organism>
<dbReference type="EMBL" id="JAWDJX010000021">
    <property type="protein sequence ID" value="KAK3052263.1"/>
    <property type="molecule type" value="Genomic_DNA"/>
</dbReference>
<dbReference type="PANTHER" id="PTHR47706">
    <property type="entry name" value="NMRA-LIKE FAMILY PROTEIN"/>
    <property type="match status" value="1"/>
</dbReference>
<keyword evidence="2" id="KW-0560">Oxidoreductase</keyword>
<dbReference type="InterPro" id="IPR051609">
    <property type="entry name" value="NmrA/Isoflavone_reductase-like"/>
</dbReference>